<dbReference type="PANTHER" id="PTHR12451">
    <property type="entry name" value="TRANSCRIPTION FACTOR CASTOR PROTEIN MING -RELATED"/>
    <property type="match status" value="1"/>
</dbReference>
<feature type="compositionally biased region" description="Polar residues" evidence="1">
    <location>
        <begin position="250"/>
        <end position="268"/>
    </location>
</feature>
<feature type="compositionally biased region" description="Basic and acidic residues" evidence="1">
    <location>
        <begin position="85"/>
        <end position="97"/>
    </location>
</feature>
<dbReference type="Proteomes" id="UP001162483">
    <property type="component" value="Unassembled WGS sequence"/>
</dbReference>
<feature type="compositionally biased region" description="Basic and acidic residues" evidence="1">
    <location>
        <begin position="132"/>
        <end position="148"/>
    </location>
</feature>
<sequence length="275" mass="30701">MAAKRKGGLKLNAICAKLSRQVVSEHGSDLGDAEPGPLESSEREGEKKREVDPTDSLTSDQRAEEDKRRREVIEKWVNGEYTEEPLERPTKDYKRIGLAELPPEGVYMVQPKGCSDEEDNTEETRTSQTSRYLEEREPDRTVSKEPETAAKIAPGAPPGETSSLRDYAANTMSEFLGMFGYTQPNVRDELAKKLSYEKINAATSETTSAEDPLSKRARFSKYEEYIRKLKAGENLSWPAHVVKAEEPNSKPIQSKDSSTTLQPSQQPLVSRAPGH</sequence>
<reference evidence="2" key="1">
    <citation type="submission" date="2023-05" db="EMBL/GenBank/DDBJ databases">
        <authorList>
            <person name="Stuckert A."/>
        </authorList>
    </citation>
    <scope>NUCLEOTIDE SEQUENCE</scope>
</reference>
<protein>
    <submittedName>
        <fullName evidence="2">Uncharacterized protein</fullName>
    </submittedName>
</protein>
<dbReference type="EMBL" id="CATNWA010021683">
    <property type="protein sequence ID" value="CAI9623540.1"/>
    <property type="molecule type" value="Genomic_DNA"/>
</dbReference>
<feature type="region of interest" description="Disordered" evidence="1">
    <location>
        <begin position="236"/>
        <end position="275"/>
    </location>
</feature>
<proteinExistence type="predicted"/>
<accession>A0ABN9HP17</accession>
<evidence type="ECO:0000313" key="3">
    <source>
        <dbReference type="Proteomes" id="UP001162483"/>
    </source>
</evidence>
<name>A0ABN9HP17_9NEOB</name>
<dbReference type="PANTHER" id="PTHR12451:SF0">
    <property type="entry name" value="ZINC FINGER PROTEIN CASTOR HOMOLOG 1"/>
    <property type="match status" value="1"/>
</dbReference>
<feature type="non-terminal residue" evidence="2">
    <location>
        <position position="275"/>
    </location>
</feature>
<keyword evidence="3" id="KW-1185">Reference proteome</keyword>
<dbReference type="InterPro" id="IPR040373">
    <property type="entry name" value="CASZ1"/>
</dbReference>
<evidence type="ECO:0000256" key="1">
    <source>
        <dbReference type="SAM" id="MobiDB-lite"/>
    </source>
</evidence>
<evidence type="ECO:0000313" key="2">
    <source>
        <dbReference type="EMBL" id="CAI9623540.1"/>
    </source>
</evidence>
<feature type="region of interest" description="Disordered" evidence="1">
    <location>
        <begin position="23"/>
        <end position="164"/>
    </location>
</feature>
<gene>
    <name evidence="2" type="ORF">SPARVUS_LOCUS16486728</name>
</gene>
<comment type="caution">
    <text evidence="2">The sequence shown here is derived from an EMBL/GenBank/DDBJ whole genome shotgun (WGS) entry which is preliminary data.</text>
</comment>
<organism evidence="2 3">
    <name type="scientific">Staurois parvus</name>
    <dbReference type="NCBI Taxonomy" id="386267"/>
    <lineage>
        <taxon>Eukaryota</taxon>
        <taxon>Metazoa</taxon>
        <taxon>Chordata</taxon>
        <taxon>Craniata</taxon>
        <taxon>Vertebrata</taxon>
        <taxon>Euteleostomi</taxon>
        <taxon>Amphibia</taxon>
        <taxon>Batrachia</taxon>
        <taxon>Anura</taxon>
        <taxon>Neobatrachia</taxon>
        <taxon>Ranoidea</taxon>
        <taxon>Ranidae</taxon>
        <taxon>Staurois</taxon>
    </lineage>
</organism>
<feature type="compositionally biased region" description="Basic and acidic residues" evidence="1">
    <location>
        <begin position="61"/>
        <end position="74"/>
    </location>
</feature>
<feature type="compositionally biased region" description="Basic and acidic residues" evidence="1">
    <location>
        <begin position="40"/>
        <end position="52"/>
    </location>
</feature>